<evidence type="ECO:0000313" key="3">
    <source>
        <dbReference type="EMBL" id="HAE1513751.1"/>
    </source>
</evidence>
<reference evidence="2" key="2">
    <citation type="submission" date="2018-06" db="EMBL/GenBank/DDBJ databases">
        <authorList>
            <person name="Ashton P.M."/>
            <person name="Dallman T."/>
            <person name="Nair S."/>
            <person name="De Pinna E."/>
            <person name="Peters T."/>
            <person name="Grant K."/>
        </authorList>
    </citation>
    <scope>NUCLEOTIDE SEQUENCE</scope>
    <source>
        <strain evidence="2">288881</strain>
    </source>
</reference>
<reference evidence="3" key="1">
    <citation type="journal article" date="2018" name="Genome Biol.">
        <title>SKESA: strategic k-mer extension for scrupulous assemblies.</title>
        <authorList>
            <person name="Souvorov A."/>
            <person name="Agarwala R."/>
            <person name="Lipman D.J."/>
        </authorList>
    </citation>
    <scope>NUCLEOTIDE SEQUENCE</scope>
    <source>
        <strain evidence="3">Salmonella enterica</strain>
    </source>
</reference>
<gene>
    <name evidence="2" type="ORF">DN323_01080</name>
    <name evidence="3" type="ORF">G2992_07940</name>
</gene>
<feature type="region of interest" description="Disordered" evidence="1">
    <location>
        <begin position="134"/>
        <end position="169"/>
    </location>
</feature>
<sequence>MNLNKQFDELFATYNARANEIISTASQSATTAENDPFKYAWAKQEGFEEAYDPNANEVVWTERPQPNYNVNSLMRVRGSMSPETFAETFPEYQVKTQKLDGLLQDIYQQVLDGKITQQRGEELAYQLMSDTWKEAKKEGNPSGAGASSSSEKQTISRVMRGQRLVGDKK</sequence>
<comment type="caution">
    <text evidence="3">The sequence shown here is derived from an EMBL/GenBank/DDBJ whole genome shotgun (WGS) entry which is preliminary data.</text>
</comment>
<organism evidence="3">
    <name type="scientific">Salmonella enterica subsp. enterica serovar Havana</name>
    <dbReference type="NCBI Taxonomy" id="179997"/>
    <lineage>
        <taxon>Bacteria</taxon>
        <taxon>Pseudomonadati</taxon>
        <taxon>Pseudomonadota</taxon>
        <taxon>Gammaproteobacteria</taxon>
        <taxon>Enterobacterales</taxon>
        <taxon>Enterobacteriaceae</taxon>
        <taxon>Salmonella</taxon>
    </lineage>
</organism>
<evidence type="ECO:0000256" key="1">
    <source>
        <dbReference type="SAM" id="MobiDB-lite"/>
    </source>
</evidence>
<name>A0A3V3U5T5_SALET</name>
<evidence type="ECO:0000313" key="2">
    <source>
        <dbReference type="EMBL" id="EBV2394238.1"/>
    </source>
</evidence>
<dbReference type="EMBL" id="AAHEPM010000001">
    <property type="protein sequence ID" value="EBV2394238.1"/>
    <property type="molecule type" value="Genomic_DNA"/>
</dbReference>
<dbReference type="AlphaFoldDB" id="A0A3V3U5T5"/>
<dbReference type="EMBL" id="DAAQZM010000001">
    <property type="protein sequence ID" value="HAE1513751.1"/>
    <property type="molecule type" value="Genomic_DNA"/>
</dbReference>
<dbReference type="RefSeq" id="WP_039518807.1">
    <property type="nucleotide sequence ID" value="NZ_CBDHOZ010000032.1"/>
</dbReference>
<protein>
    <submittedName>
        <fullName evidence="3">Uncharacterized protein</fullName>
    </submittedName>
</protein>
<accession>A0A3V3U5T5</accession>
<proteinExistence type="predicted"/>
<reference evidence="3" key="3">
    <citation type="submission" date="2019-10" db="EMBL/GenBank/DDBJ databases">
        <authorList>
            <consortium name="NCBI Pathogen Detection Project"/>
        </authorList>
    </citation>
    <scope>NUCLEOTIDE SEQUENCE</scope>
    <source>
        <strain evidence="3">Salmonella enterica</strain>
    </source>
</reference>